<feature type="compositionally biased region" description="Polar residues" evidence="1">
    <location>
        <begin position="49"/>
        <end position="63"/>
    </location>
</feature>
<feature type="region of interest" description="Disordered" evidence="1">
    <location>
        <begin position="33"/>
        <end position="123"/>
    </location>
</feature>
<dbReference type="Proteomes" id="UP000077521">
    <property type="component" value="Unassembled WGS sequence"/>
</dbReference>
<evidence type="ECO:0000256" key="1">
    <source>
        <dbReference type="SAM" id="MobiDB-lite"/>
    </source>
</evidence>
<accession>A0A177TP77</accession>
<reference evidence="2" key="2">
    <citation type="journal article" date="2019" name="IMA Fungus">
        <title>Genome sequencing and comparison of five Tilletia species to identify candidate genes for the detection of regulated species infecting wheat.</title>
        <authorList>
            <person name="Nguyen H.D.T."/>
            <person name="Sultana T."/>
            <person name="Kesanakurti P."/>
            <person name="Hambleton S."/>
        </authorList>
    </citation>
    <scope>NUCLEOTIDE SEQUENCE</scope>
    <source>
        <strain evidence="2">DAOMC 236416</strain>
    </source>
</reference>
<dbReference type="EMBL" id="LWDF02000423">
    <property type="protein sequence ID" value="KAE8248878.1"/>
    <property type="molecule type" value="Genomic_DNA"/>
</dbReference>
<organism evidence="2 3">
    <name type="scientific">Tilletia indica</name>
    <dbReference type="NCBI Taxonomy" id="43049"/>
    <lineage>
        <taxon>Eukaryota</taxon>
        <taxon>Fungi</taxon>
        <taxon>Dikarya</taxon>
        <taxon>Basidiomycota</taxon>
        <taxon>Ustilaginomycotina</taxon>
        <taxon>Exobasidiomycetes</taxon>
        <taxon>Tilletiales</taxon>
        <taxon>Tilletiaceae</taxon>
        <taxon>Tilletia</taxon>
    </lineage>
</organism>
<comment type="caution">
    <text evidence="2">The sequence shown here is derived from an EMBL/GenBank/DDBJ whole genome shotgun (WGS) entry which is preliminary data.</text>
</comment>
<dbReference type="AlphaFoldDB" id="A0A177TP77"/>
<feature type="compositionally biased region" description="Low complexity" evidence="1">
    <location>
        <begin position="89"/>
        <end position="114"/>
    </location>
</feature>
<evidence type="ECO:0000313" key="2">
    <source>
        <dbReference type="EMBL" id="KAE8248878.1"/>
    </source>
</evidence>
<gene>
    <name evidence="2" type="ORF">A4X13_0g5434</name>
</gene>
<feature type="compositionally biased region" description="Low complexity" evidence="1">
    <location>
        <begin position="33"/>
        <end position="43"/>
    </location>
</feature>
<reference evidence="2" key="1">
    <citation type="submission" date="2016-04" db="EMBL/GenBank/DDBJ databases">
        <authorList>
            <person name="Nguyen H.D."/>
            <person name="Samba Siva P."/>
            <person name="Cullis J."/>
            <person name="Levesque C.A."/>
            <person name="Hambleton S."/>
        </authorList>
    </citation>
    <scope>NUCLEOTIDE SEQUENCE</scope>
    <source>
        <strain evidence="2">DAOMC 236416</strain>
    </source>
</reference>
<name>A0A177TP77_9BASI</name>
<protein>
    <submittedName>
        <fullName evidence="2">Uncharacterized protein</fullName>
    </submittedName>
</protein>
<sequence>MSTAIRMEQWAALAPLTAQERESVSKLATALSEASAASFSQASRVFEEQQGQGQGSRFTTATATGREDTGPTLEGSSMLDQGKPPQALLPGLTTTSSTGPPQPQPASSASTKTEPTPPPPSQTAAITALSDFQRTLDEQVLNEHVLRANVNLAELRAGVRSIETESFEIGGGAAV</sequence>
<evidence type="ECO:0000313" key="3">
    <source>
        <dbReference type="Proteomes" id="UP000077521"/>
    </source>
</evidence>
<proteinExistence type="predicted"/>
<keyword evidence="3" id="KW-1185">Reference proteome</keyword>